<comment type="caution">
    <text evidence="1">The sequence shown here is derived from an EMBL/GenBank/DDBJ whole genome shotgun (WGS) entry which is preliminary data.</text>
</comment>
<dbReference type="EMBL" id="JAYRBN010000025">
    <property type="protein sequence ID" value="KAL2750113.1"/>
    <property type="molecule type" value="Genomic_DNA"/>
</dbReference>
<sequence length="106" mass="12446">MDVQNLKGVSRDMRLKRNPCYNEYLTSFQTSLTQQLSLDSNQNNTFTLAIEICRHENKVYLPKDHRSRIQNFLKSLINIGWHRLCRRLGHGHDHGHGHGLLRLNLL</sequence>
<dbReference type="AlphaFoldDB" id="A0ABD2CYA5"/>
<name>A0ABD2CYA5_VESMC</name>
<organism evidence="1 2">
    <name type="scientific">Vespula maculifrons</name>
    <name type="common">Eastern yellow jacket</name>
    <name type="synonym">Wasp</name>
    <dbReference type="NCBI Taxonomy" id="7453"/>
    <lineage>
        <taxon>Eukaryota</taxon>
        <taxon>Metazoa</taxon>
        <taxon>Ecdysozoa</taxon>
        <taxon>Arthropoda</taxon>
        <taxon>Hexapoda</taxon>
        <taxon>Insecta</taxon>
        <taxon>Pterygota</taxon>
        <taxon>Neoptera</taxon>
        <taxon>Endopterygota</taxon>
        <taxon>Hymenoptera</taxon>
        <taxon>Apocrita</taxon>
        <taxon>Aculeata</taxon>
        <taxon>Vespoidea</taxon>
        <taxon>Vespidae</taxon>
        <taxon>Vespinae</taxon>
        <taxon>Vespula</taxon>
    </lineage>
</organism>
<gene>
    <name evidence="1" type="ORF">V1477_001609</name>
</gene>
<dbReference type="Proteomes" id="UP001607303">
    <property type="component" value="Unassembled WGS sequence"/>
</dbReference>
<evidence type="ECO:0000313" key="2">
    <source>
        <dbReference type="Proteomes" id="UP001607303"/>
    </source>
</evidence>
<protein>
    <submittedName>
        <fullName evidence="1">Uncharacterized protein</fullName>
    </submittedName>
</protein>
<keyword evidence="2" id="KW-1185">Reference proteome</keyword>
<proteinExistence type="predicted"/>
<reference evidence="1 2" key="1">
    <citation type="journal article" date="2024" name="Ann. Entomol. Soc. Am.">
        <title>Genomic analyses of the southern and eastern yellowjacket wasps (Hymenoptera: Vespidae) reveal evolutionary signatures of social life.</title>
        <authorList>
            <person name="Catto M.A."/>
            <person name="Caine P.B."/>
            <person name="Orr S.E."/>
            <person name="Hunt B.G."/>
            <person name="Goodisman M.A.D."/>
        </authorList>
    </citation>
    <scope>NUCLEOTIDE SEQUENCE [LARGE SCALE GENOMIC DNA]</scope>
    <source>
        <strain evidence="1">232</strain>
        <tissue evidence="1">Head and thorax</tissue>
    </source>
</reference>
<evidence type="ECO:0000313" key="1">
    <source>
        <dbReference type="EMBL" id="KAL2750113.1"/>
    </source>
</evidence>
<accession>A0ABD2CYA5</accession>